<evidence type="ECO:0000256" key="3">
    <source>
        <dbReference type="ARBA" id="ARBA00038374"/>
    </source>
</evidence>
<name>A0ABP9U695_9BACT</name>
<dbReference type="Pfam" id="PF01136">
    <property type="entry name" value="Peptidase_U32"/>
    <property type="match status" value="1"/>
</dbReference>
<dbReference type="Proteomes" id="UP001449582">
    <property type="component" value="Unassembled WGS sequence"/>
</dbReference>
<dbReference type="InterPro" id="IPR001539">
    <property type="entry name" value="Peptidase_U32"/>
</dbReference>
<proteinExistence type="inferred from homology"/>
<evidence type="ECO:0000313" key="5">
    <source>
        <dbReference type="Proteomes" id="UP001449582"/>
    </source>
</evidence>
<gene>
    <name evidence="4" type="ORF">UREOM_2660</name>
</gene>
<evidence type="ECO:0000256" key="1">
    <source>
        <dbReference type="ARBA" id="ARBA00022670"/>
    </source>
</evidence>
<dbReference type="InterPro" id="IPR051454">
    <property type="entry name" value="RNA/ubiquinone_mod_enzymes"/>
</dbReference>
<dbReference type="EMBL" id="BAABQM010000002">
    <property type="protein sequence ID" value="GAA5414555.1"/>
    <property type="molecule type" value="Genomic_DNA"/>
</dbReference>
<accession>A0ABP9U695</accession>
<keyword evidence="2" id="KW-0378">Hydrolase</keyword>
<evidence type="ECO:0000256" key="2">
    <source>
        <dbReference type="ARBA" id="ARBA00022801"/>
    </source>
</evidence>
<keyword evidence="1" id="KW-0645">Protease</keyword>
<evidence type="ECO:0000313" key="4">
    <source>
        <dbReference type="EMBL" id="GAA5414555.1"/>
    </source>
</evidence>
<comment type="caution">
    <text evidence="4">The sequence shown here is derived from an EMBL/GenBank/DDBJ whole genome shotgun (WGS) entry which is preliminary data.</text>
</comment>
<dbReference type="RefSeq" id="WP_353289722.1">
    <property type="nucleotide sequence ID" value="NZ_BAABQM010000002.1"/>
</dbReference>
<keyword evidence="5" id="KW-1185">Reference proteome</keyword>
<comment type="similarity">
    <text evidence="3">Belongs to the peptidase U32 family.</text>
</comment>
<protein>
    <submittedName>
        <fullName evidence="4">Peptidase U32 family protein</fullName>
    </submittedName>
</protein>
<reference evidence="4" key="1">
    <citation type="submission" date="2024-02" db="EMBL/GenBank/DDBJ databases">
        <title>Draft genome sequence of new strains in genus Ureaplasma.</title>
        <authorList>
            <person name="Nakajima Y."/>
            <person name="Segawa T."/>
        </authorList>
    </citation>
    <scope>NUCLEOTIDE SEQUENCE [LARGE SCALE GENOMIC DNA]</scope>
    <source>
        <strain evidence="4">OM1</strain>
    </source>
</reference>
<dbReference type="PANTHER" id="PTHR30217:SF6">
    <property type="entry name" value="TRNA HYDROXYLATION PROTEIN P"/>
    <property type="match status" value="1"/>
</dbReference>
<organism evidence="4 5">
    <name type="scientific">Ureaplasma ceti</name>
    <dbReference type="NCBI Taxonomy" id="3119530"/>
    <lineage>
        <taxon>Bacteria</taxon>
        <taxon>Bacillati</taxon>
        <taxon>Mycoplasmatota</taxon>
        <taxon>Mycoplasmoidales</taxon>
        <taxon>Mycoplasmoidaceae</taxon>
        <taxon>Ureaplasma</taxon>
    </lineage>
</organism>
<sequence length="309" mass="36066">MKIISSPADYQNALDLINHHTDVLLVTDSQFGVRNVYDCSLEDLKKIVANKQQTQIWVAVNAFFYEQDLEALTNYLKELAKLNIDKVVFNDYAVPQIDFEENLNLNLHYDPNTLVTSYGQFEFYLENNFKSASLANELFLPEVLTMLKNKPAGLELALQAHGFVFIMHSRWNLVTNFRDYVTDKDDEYIRNRMIYIREESREWPNVIYEDRHGTHMFSGYELCLVQFLDKLNDAQLDYIRLDNVMNDDPNYALKVLDIYQNALNSLSDGTYAAKKDEYYKELEQLAKDKKISSGFIGGPLSIKHYENKR</sequence>
<dbReference type="PANTHER" id="PTHR30217">
    <property type="entry name" value="PEPTIDASE U32 FAMILY"/>
    <property type="match status" value="1"/>
</dbReference>